<gene>
    <name evidence="2" type="ORF">EQZ20_12295</name>
</gene>
<dbReference type="AlphaFoldDB" id="A0AAJ4D366"/>
<proteinExistence type="predicted"/>
<dbReference type="RefSeq" id="WP_046132888.1">
    <property type="nucleotide sequence ID" value="NZ_CP035232.1"/>
</dbReference>
<dbReference type="GeneID" id="82853451"/>
<reference evidence="2 3" key="1">
    <citation type="submission" date="2019-01" db="EMBL/GenBank/DDBJ databases">
        <title>Genome sequence of Bacillus glycinifermentans SRCM103574.</title>
        <authorList>
            <person name="Kong H.-J."/>
            <person name="Jeong S.-Y."/>
            <person name="Jeong D.-Y."/>
        </authorList>
    </citation>
    <scope>NUCLEOTIDE SEQUENCE [LARGE SCALE GENOMIC DNA]</scope>
    <source>
        <strain evidence="2 3">SRCM103574</strain>
    </source>
</reference>
<dbReference type="KEGG" id="bgy:BGLY_2425"/>
<dbReference type="EMBL" id="CP035232">
    <property type="protein sequence ID" value="QAT65607.1"/>
    <property type="molecule type" value="Genomic_DNA"/>
</dbReference>
<organism evidence="2 3">
    <name type="scientific">Bacillus glycinifermentans</name>
    <dbReference type="NCBI Taxonomy" id="1664069"/>
    <lineage>
        <taxon>Bacteria</taxon>
        <taxon>Bacillati</taxon>
        <taxon>Bacillota</taxon>
        <taxon>Bacilli</taxon>
        <taxon>Bacillales</taxon>
        <taxon>Bacillaceae</taxon>
        <taxon>Bacillus</taxon>
    </lineage>
</organism>
<sequence>METLVCQSCSMPMAGEALGGTEKDGGKSRDYCMYCYKNGEFKQPDATLEDMIKICVPHLIEGGRTEEEARRLLESTLPHLKRWKSTLINRKERRS</sequence>
<accession>A0AAJ4D366</accession>
<feature type="domain" description="Putative zinc ribbon" evidence="1">
    <location>
        <begin position="5"/>
        <end position="84"/>
    </location>
</feature>
<dbReference type="InterPro" id="IPR025868">
    <property type="entry name" value="Zn_ribbon_dom_put"/>
</dbReference>
<name>A0AAJ4D366_9BACI</name>
<dbReference type="Pfam" id="PF12674">
    <property type="entry name" value="Zn_ribbon_2"/>
    <property type="match status" value="1"/>
</dbReference>
<protein>
    <submittedName>
        <fullName evidence="2">Transcriptional regulator</fullName>
    </submittedName>
</protein>
<evidence type="ECO:0000259" key="1">
    <source>
        <dbReference type="Pfam" id="PF12674"/>
    </source>
</evidence>
<dbReference type="Proteomes" id="UP000288675">
    <property type="component" value="Chromosome"/>
</dbReference>
<evidence type="ECO:0000313" key="2">
    <source>
        <dbReference type="EMBL" id="QAT65607.1"/>
    </source>
</evidence>
<evidence type="ECO:0000313" key="3">
    <source>
        <dbReference type="Proteomes" id="UP000288675"/>
    </source>
</evidence>